<comment type="caution">
    <text evidence="2">The sequence shown here is derived from an EMBL/GenBank/DDBJ whole genome shotgun (WGS) entry which is preliminary data.</text>
</comment>
<dbReference type="InterPro" id="IPR011009">
    <property type="entry name" value="Kinase-like_dom_sf"/>
</dbReference>
<accession>A0ABW2SSY8</accession>
<proteinExistence type="predicted"/>
<evidence type="ECO:0000313" key="2">
    <source>
        <dbReference type="EMBL" id="MFC7599423.1"/>
    </source>
</evidence>
<dbReference type="RefSeq" id="WP_343966651.1">
    <property type="nucleotide sequence ID" value="NZ_BAAAGK010000043.1"/>
</dbReference>
<gene>
    <name evidence="2" type="ORF">ACFQVD_04805</name>
</gene>
<dbReference type="EMBL" id="JBHTEE010000001">
    <property type="protein sequence ID" value="MFC7599423.1"/>
    <property type="molecule type" value="Genomic_DNA"/>
</dbReference>
<keyword evidence="3" id="KW-1185">Reference proteome</keyword>
<feature type="domain" description="Aminoglycoside phosphotransferase" evidence="1">
    <location>
        <begin position="35"/>
        <end position="277"/>
    </location>
</feature>
<name>A0ABW2SSY8_9ACTN</name>
<organism evidence="2 3">
    <name type="scientific">Streptosporangium amethystogenes subsp. fukuiense</name>
    <dbReference type="NCBI Taxonomy" id="698418"/>
    <lineage>
        <taxon>Bacteria</taxon>
        <taxon>Bacillati</taxon>
        <taxon>Actinomycetota</taxon>
        <taxon>Actinomycetes</taxon>
        <taxon>Streptosporangiales</taxon>
        <taxon>Streptosporangiaceae</taxon>
        <taxon>Streptosporangium</taxon>
    </lineage>
</organism>
<dbReference type="InterPro" id="IPR002575">
    <property type="entry name" value="Aminoglycoside_PTrfase"/>
</dbReference>
<evidence type="ECO:0000259" key="1">
    <source>
        <dbReference type="Pfam" id="PF01636"/>
    </source>
</evidence>
<dbReference type="SUPFAM" id="SSF56112">
    <property type="entry name" value="Protein kinase-like (PK-like)"/>
    <property type="match status" value="1"/>
</dbReference>
<dbReference type="Proteomes" id="UP001596514">
    <property type="component" value="Unassembled WGS sequence"/>
</dbReference>
<protein>
    <submittedName>
        <fullName evidence="2">Phosphotransferase enzyme family protein</fullName>
    </submittedName>
</protein>
<dbReference type="Pfam" id="PF01636">
    <property type="entry name" value="APH"/>
    <property type="match status" value="1"/>
</dbReference>
<sequence>MLNSMNGNPESERGDHVAAALAGAYGLAARTITQLPIGQGTINFRVVCDDDQEVFVKNYPGGTDLFAEREAIALSARALEAGIPGAQVLLNQAGDVIDSSRPLSVSVWEWASGQVVTRLSSAQLAAAGTALGRIHTLFADYPVPAAPAVEHWRGMDIDDLAATIDQLLDIIADRVRAGIGDRFDAEAQRTLLERRDMLARIPELFADLPGELTMQVLHGDYSPVNLLFTGETLSAVLDFRPPDPFLLAYDLGRMAFYPNIVTGEDNWLDAAATFVSAYRQAHLGVPGVDVRACGRVALLQLLKSLYGVKQHYLKPGLFQDDLDDFWLLRHQAANTLLSELAAIDALLAELVGT</sequence>
<reference evidence="3" key="1">
    <citation type="journal article" date="2019" name="Int. J. Syst. Evol. Microbiol.">
        <title>The Global Catalogue of Microorganisms (GCM) 10K type strain sequencing project: providing services to taxonomists for standard genome sequencing and annotation.</title>
        <authorList>
            <consortium name="The Broad Institute Genomics Platform"/>
            <consortium name="The Broad Institute Genome Sequencing Center for Infectious Disease"/>
            <person name="Wu L."/>
            <person name="Ma J."/>
        </authorList>
    </citation>
    <scope>NUCLEOTIDE SEQUENCE [LARGE SCALE GENOMIC DNA]</scope>
    <source>
        <strain evidence="3">JCM 10083</strain>
    </source>
</reference>
<dbReference type="Gene3D" id="3.90.1200.10">
    <property type="match status" value="1"/>
</dbReference>
<evidence type="ECO:0000313" key="3">
    <source>
        <dbReference type="Proteomes" id="UP001596514"/>
    </source>
</evidence>